<dbReference type="Gene3D" id="2.160.20.10">
    <property type="entry name" value="Single-stranded right-handed beta-helix, Pectin lyase-like"/>
    <property type="match status" value="1"/>
</dbReference>
<dbReference type="InterPro" id="IPR011050">
    <property type="entry name" value="Pectin_lyase_fold/virulence"/>
</dbReference>
<dbReference type="RefSeq" id="WP_102997143.1">
    <property type="nucleotide sequence ID" value="NZ_CP025938.1"/>
</dbReference>
<dbReference type="InterPro" id="IPR013783">
    <property type="entry name" value="Ig-like_fold"/>
</dbReference>
<keyword evidence="1" id="KW-0732">Signal</keyword>
<feature type="domain" description="F5/8 type C" evidence="2">
    <location>
        <begin position="613"/>
        <end position="771"/>
    </location>
</feature>
<dbReference type="AlphaFoldDB" id="A0A2I7SMX5"/>
<dbReference type="InterPro" id="IPR008979">
    <property type="entry name" value="Galactose-bd-like_sf"/>
</dbReference>
<dbReference type="CDD" id="cd14251">
    <property type="entry name" value="PL-6"/>
    <property type="match status" value="1"/>
</dbReference>
<dbReference type="NCBIfam" id="TIGR04183">
    <property type="entry name" value="Por_Secre_tail"/>
    <property type="match status" value="1"/>
</dbReference>
<organism evidence="3 4">
    <name type="scientific">Pseudotamlana carrageenivorans</name>
    <dbReference type="NCBI Taxonomy" id="2069432"/>
    <lineage>
        <taxon>Bacteria</taxon>
        <taxon>Pseudomonadati</taxon>
        <taxon>Bacteroidota</taxon>
        <taxon>Flavobacteriia</taxon>
        <taxon>Flavobacteriales</taxon>
        <taxon>Flavobacteriaceae</taxon>
        <taxon>Pseudotamlana</taxon>
    </lineage>
</organism>
<dbReference type="OrthoDB" id="6475864at2"/>
<dbReference type="Proteomes" id="UP000236592">
    <property type="component" value="Chromosome"/>
</dbReference>
<sequence length="864" mass="91737">MKTTFTMRSCAKKSRTTFYLLFLVLLTTQFVVGQTVYKITDPEDIRGLSSTLVPGDIVELADGVYDNSGRMRFGANGTEDNPIIFRAETPGGVTFTNGARLSISGDHVVVDGFYWKGGYGSSAVIEFRDSSDLAYNSTLQNCAMDGLIVDPSDEVAGQSKKHNWVKLYGSHNSVINCSFMNKKNAGALILVELYYNMSDNGGDQCVEVGHTISNNYFYNFEKIDPTLTNAGDSETIRIGVSGGQMVNANCLVSNNYFVKSDGENEIITNKSKGNSYINNTFRSCRGSLVLRHGSNATVDGNYFLGENVDGTGGIRIVDSDHSITNNYIQDCVTVLDQAKWNNGITFIGGDQSSVDDCASLSSSSGYQEVKDITLSNNTIVNTNAPLFYNIDKGDEPVTGTVANNLIYFSSGNANVSDVIVGETATAYSEIGQSLAYSGNVYAGTALGESDGNTGNGFSLESGITATPSGEIFTFSGATGKGADMGAYEPTTDAMVGHGIGACFLNHAGGKITDGDCTIVISESLLVGTLAPFTYEADSETVNVTANVSWAAAPNDSWITIDTNAGAGDAVVTVSVTKHTGSASRTGTITFTQDPGGDDIVRTLTVTQEAPSPTDLATLINDQGNGADGVVVHSFSMEEVNGSTKFNYADNVLDKNQGTNWSSDGTTGGDSFIIIDLGAYYDLEIVDFASVNGKTYEFQIRVSSTGIDDADFIDPFGTGNLVSSNDNTFRSFVLPSIAYGTRYVKILGFGQPKPNGSGSLWTSITELDFYGEFSAALSTKENAFGKNLKIFPVPTQDILNIKTNDVVVSTVGVYSLDGRLVLNQTNGNSSGNIKLNTTSLTNGTYLVKVTDVNGVSASKMIIVSH</sequence>
<keyword evidence="3" id="KW-0456">Lyase</keyword>
<accession>A0A2I7SMX5</accession>
<dbReference type="Pfam" id="PF13004">
    <property type="entry name" value="BACON"/>
    <property type="match status" value="1"/>
</dbReference>
<keyword evidence="4" id="KW-1185">Reference proteome</keyword>
<dbReference type="Pfam" id="PF14592">
    <property type="entry name" value="Chondroitinas_B"/>
    <property type="match status" value="1"/>
</dbReference>
<dbReference type="Gene3D" id="2.60.40.10">
    <property type="entry name" value="Immunoglobulins"/>
    <property type="match status" value="1"/>
</dbReference>
<dbReference type="GO" id="GO:0016829">
    <property type="term" value="F:lyase activity"/>
    <property type="evidence" value="ECO:0007669"/>
    <property type="project" value="UniProtKB-KW"/>
</dbReference>
<dbReference type="InterPro" id="IPR000421">
    <property type="entry name" value="FA58C"/>
</dbReference>
<dbReference type="KEGG" id="taj:C1A40_05240"/>
<gene>
    <name evidence="3" type="ORF">C1A40_05240</name>
</gene>
<dbReference type="InterPro" id="IPR039513">
    <property type="entry name" value="PL-6"/>
</dbReference>
<name>A0A2I7SMX5_9FLAO</name>
<dbReference type="EMBL" id="CP025938">
    <property type="protein sequence ID" value="AUS07269.1"/>
    <property type="molecule type" value="Genomic_DNA"/>
</dbReference>
<dbReference type="InterPro" id="IPR024361">
    <property type="entry name" value="BACON"/>
</dbReference>
<evidence type="ECO:0000256" key="1">
    <source>
        <dbReference type="ARBA" id="ARBA00022729"/>
    </source>
</evidence>
<evidence type="ECO:0000313" key="4">
    <source>
        <dbReference type="Proteomes" id="UP000236592"/>
    </source>
</evidence>
<evidence type="ECO:0000313" key="3">
    <source>
        <dbReference type="EMBL" id="AUS07269.1"/>
    </source>
</evidence>
<dbReference type="SUPFAM" id="SSF51126">
    <property type="entry name" value="Pectin lyase-like"/>
    <property type="match status" value="1"/>
</dbReference>
<dbReference type="PROSITE" id="PS50022">
    <property type="entry name" value="FA58C_3"/>
    <property type="match status" value="1"/>
</dbReference>
<reference evidence="4" key="1">
    <citation type="submission" date="2018-01" db="EMBL/GenBank/DDBJ databases">
        <title>Complete genome of Tamlana sp. UJ94.</title>
        <authorList>
            <person name="Jung J."/>
            <person name="Chung D."/>
            <person name="Bae S.S."/>
            <person name="Baek K."/>
        </authorList>
    </citation>
    <scope>NUCLEOTIDE SEQUENCE [LARGE SCALE GENOMIC DNA]</scope>
    <source>
        <strain evidence="4">UJ94</strain>
    </source>
</reference>
<proteinExistence type="predicted"/>
<dbReference type="CDD" id="cd14948">
    <property type="entry name" value="BACON"/>
    <property type="match status" value="1"/>
</dbReference>
<dbReference type="InterPro" id="IPR026444">
    <property type="entry name" value="Secre_tail"/>
</dbReference>
<dbReference type="InterPro" id="IPR012334">
    <property type="entry name" value="Pectin_lyas_fold"/>
</dbReference>
<dbReference type="SUPFAM" id="SSF49785">
    <property type="entry name" value="Galactose-binding domain-like"/>
    <property type="match status" value="1"/>
</dbReference>
<dbReference type="Pfam" id="PF18962">
    <property type="entry name" value="Por_Secre_tail"/>
    <property type="match status" value="1"/>
</dbReference>
<dbReference type="Gene3D" id="2.60.120.260">
    <property type="entry name" value="Galactose-binding domain-like"/>
    <property type="match status" value="1"/>
</dbReference>
<evidence type="ECO:0000259" key="2">
    <source>
        <dbReference type="PROSITE" id="PS50022"/>
    </source>
</evidence>
<protein>
    <submittedName>
        <fullName evidence="3">Alginate lyase</fullName>
    </submittedName>
</protein>